<feature type="compositionally biased region" description="Low complexity" evidence="1">
    <location>
        <begin position="738"/>
        <end position="747"/>
    </location>
</feature>
<dbReference type="ExpressionAtlas" id="A0A2K3DL94">
    <property type="expression patterns" value="baseline"/>
</dbReference>
<feature type="region of interest" description="Disordered" evidence="1">
    <location>
        <begin position="614"/>
        <end position="644"/>
    </location>
</feature>
<dbReference type="InterPro" id="IPR038538">
    <property type="entry name" value="MTERF_sf"/>
</dbReference>
<protein>
    <submittedName>
        <fullName evidence="2">Uncharacterized protein</fullName>
    </submittedName>
</protein>
<organism evidence="2 3">
    <name type="scientific">Chlamydomonas reinhardtii</name>
    <name type="common">Chlamydomonas smithii</name>
    <dbReference type="NCBI Taxonomy" id="3055"/>
    <lineage>
        <taxon>Eukaryota</taxon>
        <taxon>Viridiplantae</taxon>
        <taxon>Chlorophyta</taxon>
        <taxon>core chlorophytes</taxon>
        <taxon>Chlorophyceae</taxon>
        <taxon>CS clade</taxon>
        <taxon>Chlamydomonadales</taxon>
        <taxon>Chlamydomonadaceae</taxon>
        <taxon>Chlamydomonas</taxon>
    </lineage>
</organism>
<dbReference type="Gene3D" id="1.25.70.10">
    <property type="entry name" value="Transcription termination factor 3, mitochondrial"/>
    <property type="match status" value="1"/>
</dbReference>
<evidence type="ECO:0000313" key="2">
    <source>
        <dbReference type="EMBL" id="PNW81309.1"/>
    </source>
</evidence>
<dbReference type="EMBL" id="CM008968">
    <property type="protein sequence ID" value="PNW81309.1"/>
    <property type="molecule type" value="Genomic_DNA"/>
</dbReference>
<proteinExistence type="predicted"/>
<feature type="compositionally biased region" description="Low complexity" evidence="1">
    <location>
        <begin position="493"/>
        <end position="511"/>
    </location>
</feature>
<feature type="compositionally biased region" description="Acidic residues" evidence="1">
    <location>
        <begin position="614"/>
        <end position="625"/>
    </location>
</feature>
<dbReference type="Proteomes" id="UP000006906">
    <property type="component" value="Chromosome 7"/>
</dbReference>
<accession>A0A2K3DL94</accession>
<dbReference type="RefSeq" id="XP_042923121.1">
    <property type="nucleotide sequence ID" value="XM_043064554.1"/>
</dbReference>
<dbReference type="Gramene" id="PNW81309">
    <property type="protein sequence ID" value="PNW81309"/>
    <property type="gene ID" value="CHLRE_07g350700v5"/>
</dbReference>
<evidence type="ECO:0000313" key="3">
    <source>
        <dbReference type="Proteomes" id="UP000006906"/>
    </source>
</evidence>
<feature type="region of interest" description="Disordered" evidence="1">
    <location>
        <begin position="46"/>
        <end position="187"/>
    </location>
</feature>
<name>A0A2K3DL94_CHLRE</name>
<evidence type="ECO:0000256" key="1">
    <source>
        <dbReference type="SAM" id="MobiDB-lite"/>
    </source>
</evidence>
<dbReference type="OrthoDB" id="547563at2759"/>
<reference evidence="2 3" key="1">
    <citation type="journal article" date="2007" name="Science">
        <title>The Chlamydomonas genome reveals the evolution of key animal and plant functions.</title>
        <authorList>
            <person name="Merchant S.S."/>
            <person name="Prochnik S.E."/>
            <person name="Vallon O."/>
            <person name="Harris E.H."/>
            <person name="Karpowicz S.J."/>
            <person name="Witman G.B."/>
            <person name="Terry A."/>
            <person name="Salamov A."/>
            <person name="Fritz-Laylin L.K."/>
            <person name="Marechal-Drouard L."/>
            <person name="Marshall W.F."/>
            <person name="Qu L.H."/>
            <person name="Nelson D.R."/>
            <person name="Sanderfoot A.A."/>
            <person name="Spalding M.H."/>
            <person name="Kapitonov V.V."/>
            <person name="Ren Q."/>
            <person name="Ferris P."/>
            <person name="Lindquist E."/>
            <person name="Shapiro H."/>
            <person name="Lucas S.M."/>
            <person name="Grimwood J."/>
            <person name="Schmutz J."/>
            <person name="Cardol P."/>
            <person name="Cerutti H."/>
            <person name="Chanfreau G."/>
            <person name="Chen C.L."/>
            <person name="Cognat V."/>
            <person name="Croft M.T."/>
            <person name="Dent R."/>
            <person name="Dutcher S."/>
            <person name="Fernandez E."/>
            <person name="Fukuzawa H."/>
            <person name="Gonzalez-Ballester D."/>
            <person name="Gonzalez-Halphen D."/>
            <person name="Hallmann A."/>
            <person name="Hanikenne M."/>
            <person name="Hippler M."/>
            <person name="Inwood W."/>
            <person name="Jabbari K."/>
            <person name="Kalanon M."/>
            <person name="Kuras R."/>
            <person name="Lefebvre P.A."/>
            <person name="Lemaire S.D."/>
            <person name="Lobanov A.V."/>
            <person name="Lohr M."/>
            <person name="Manuell A."/>
            <person name="Meier I."/>
            <person name="Mets L."/>
            <person name="Mittag M."/>
            <person name="Mittelmeier T."/>
            <person name="Moroney J.V."/>
            <person name="Moseley J."/>
            <person name="Napoli C."/>
            <person name="Nedelcu A.M."/>
            <person name="Niyogi K."/>
            <person name="Novoselov S.V."/>
            <person name="Paulsen I.T."/>
            <person name="Pazour G."/>
            <person name="Purton S."/>
            <person name="Ral J.P."/>
            <person name="Riano-Pachon D.M."/>
            <person name="Riekhof W."/>
            <person name="Rymarquis L."/>
            <person name="Schroda M."/>
            <person name="Stern D."/>
            <person name="Umen J."/>
            <person name="Willows R."/>
            <person name="Wilson N."/>
            <person name="Zimmer S.L."/>
            <person name="Allmer J."/>
            <person name="Balk J."/>
            <person name="Bisova K."/>
            <person name="Chen C.J."/>
            <person name="Elias M."/>
            <person name="Gendler K."/>
            <person name="Hauser C."/>
            <person name="Lamb M.R."/>
            <person name="Ledford H."/>
            <person name="Long J.C."/>
            <person name="Minagawa J."/>
            <person name="Page M.D."/>
            <person name="Pan J."/>
            <person name="Pootakham W."/>
            <person name="Roje S."/>
            <person name="Rose A."/>
            <person name="Stahlberg E."/>
            <person name="Terauchi A.M."/>
            <person name="Yang P."/>
            <person name="Ball S."/>
            <person name="Bowler C."/>
            <person name="Dieckmann C.L."/>
            <person name="Gladyshev V.N."/>
            <person name="Green P."/>
            <person name="Jorgensen R."/>
            <person name="Mayfield S."/>
            <person name="Mueller-Roeber B."/>
            <person name="Rajamani S."/>
            <person name="Sayre R.T."/>
            <person name="Brokstein P."/>
            <person name="Dubchak I."/>
            <person name="Goodstein D."/>
            <person name="Hornick L."/>
            <person name="Huang Y.W."/>
            <person name="Jhaveri J."/>
            <person name="Luo Y."/>
            <person name="Martinez D."/>
            <person name="Ngau W.C."/>
            <person name="Otillar B."/>
            <person name="Poliakov A."/>
            <person name="Porter A."/>
            <person name="Szajkowski L."/>
            <person name="Werner G."/>
            <person name="Zhou K."/>
            <person name="Grigoriev I.V."/>
            <person name="Rokhsar D.S."/>
            <person name="Grossman A.R."/>
        </authorList>
    </citation>
    <scope>NUCLEOTIDE SEQUENCE [LARGE SCALE GENOMIC DNA]</scope>
    <source>
        <strain evidence="3">CC-503</strain>
    </source>
</reference>
<feature type="compositionally biased region" description="Low complexity" evidence="1">
    <location>
        <begin position="716"/>
        <end position="728"/>
    </location>
</feature>
<feature type="region of interest" description="Disordered" evidence="1">
    <location>
        <begin position="493"/>
        <end position="523"/>
    </location>
</feature>
<dbReference type="InParanoid" id="A0A2K3DL94"/>
<feature type="region of interest" description="Disordered" evidence="1">
    <location>
        <begin position="710"/>
        <end position="757"/>
    </location>
</feature>
<feature type="compositionally biased region" description="Low complexity" evidence="1">
    <location>
        <begin position="79"/>
        <end position="108"/>
    </location>
</feature>
<sequence>MILASHTVTLFRHEPAARNPPTPSHRLSSVFGRGRWSRLACAAAAHGADAGDRVGSQRAQGRTRASPARRPSADEPQQRGPDPTAPAAGARTRPSSQQLLRRGRQPQPARRREHEDNQQQAEPGSGHLAEADAHSDVDPTDLPPQWHFGAGGGARNARRHAGAQHVGDDGRHTGSSSGSSSGGGRLTGSRSALFAGYHDDDDDYVDSGDYGGGRLVDRLNPEMAEELRRLERQYGSANRTDDSFRSRQSRLDRIMAARQSVYGARHRDADVRLLALRRELAAEGRRRRRGRFAADDALPRRSTWHKLAAGMQRTILHERCVALELALASGGAAVSGGTLSYDGARRLYLAAPQLLTDITYGVAARLRALAVAVAGTVEQAAAAISARPLLCSLRVDRLEACAAELAAWLAQGGPPQPLHRVVAALAAEPSLAAQGPTPLLARLQVLATSCRLSREGALQLLLRAPRLMALEPAAIAQRAAGMQAALSPPTAATTAATAASTPATSSASSLPSPAPRQAGGQAEGVRSIGLVRPTSAGVSGGAGGGVHVAASCPGLLLASKEQLQERLAQLQQLLALSHGQAVQVLTAQPAVALLPAAALAAAVDCLCSCLDGGSDNDSEEREEVEPAASPGGGGSSGARSGAATGTTFPQLQLQLPPPHVQGLVLRCPDVLLLKPRTATAALEALTVMAAELTAPSAPFYDVPSRAAPMSGLVNNGRSSTSTSSAATTHRGRSREQQETQGQQLGTSPRESGGQGGLEVEAAGGLQEARNAAAALVLREPRLLLCRVVPLGSEPGAALAPAGARERQRSVMSWVEALDGAQEKLSLDPMAVAAEGPYWPRPVAPSPLAHLLQGDLQESPGAAAPPGDVGELAAASARLAAAAAGAAPPPVDVGLRFAELQKLLMLQPQTGRASGSAVAPQARAWLWEHVLLPQPRLLLAPSAQLQATVAALGSWFSVSPQALAPLLLPGLVVAGPHGLPVLLPQPRPPAVKRTGQEVALPKSHVTLLTWTAEEVSAAGYRVWAWLGGAGAGGAAAADLAAVLRELPGLLHDPPTMRACALVLNALVAEAAPPAGPSGGRDELPAWVTAFATRSPAGSVSAAAGGTETLPGSRGLAGAAVPAMPPLACALLLRFSQQLLSPPLLRLLLGPGLGPGLNADLQRGGGGGHGDSWVAGSSTIAGALRQGGVIGGMQLEQVVGQLVQLLGVGSLAAVVLVLASGGAAAEQVEQVTAAGAEAQQRVLTALELTTQAGSGWARERQRFLQGSTSGPAAVAAAAGGGGEDLDAVAVAAAELLLPLQHWRRVPRMEALAAAVHRIRITVHNGHACARLSATRRCCS</sequence>
<dbReference type="KEGG" id="cre:CHLRE_07g350700v5"/>
<dbReference type="GeneID" id="5718183"/>
<keyword evidence="3" id="KW-1185">Reference proteome</keyword>
<gene>
    <name evidence="2" type="ORF">CHLRE_07g350700v5</name>
</gene>